<dbReference type="Proteomes" id="UP000265000">
    <property type="component" value="Unplaced"/>
</dbReference>
<dbReference type="GeneTree" id="ENSGT00940000164492"/>
<comment type="catalytic activity">
    <reaction evidence="6">
        <text>3',5'-cyclic AMP + H2O = AMP + H(+)</text>
        <dbReference type="Rhea" id="RHEA:25277"/>
        <dbReference type="ChEBI" id="CHEBI:15377"/>
        <dbReference type="ChEBI" id="CHEBI:15378"/>
        <dbReference type="ChEBI" id="CHEBI:58165"/>
        <dbReference type="ChEBI" id="CHEBI:456215"/>
        <dbReference type="EC" id="3.1.4.53"/>
    </reaction>
    <physiologicalReaction direction="left-to-right" evidence="6">
        <dbReference type="Rhea" id="RHEA:25278"/>
    </physiologicalReaction>
</comment>
<evidence type="ECO:0000313" key="11">
    <source>
        <dbReference type="Proteomes" id="UP000265000"/>
    </source>
</evidence>
<name>A0A3Q2QUV3_FUNHE</name>
<dbReference type="Pfam" id="PF18100">
    <property type="entry name" value="PDE4_UCR"/>
    <property type="match status" value="1"/>
</dbReference>
<feature type="compositionally biased region" description="Polar residues" evidence="7">
    <location>
        <begin position="35"/>
        <end position="44"/>
    </location>
</feature>
<evidence type="ECO:0000313" key="10">
    <source>
        <dbReference type="Ensembl" id="ENSFHEP00000030872.1"/>
    </source>
</evidence>
<keyword evidence="8" id="KW-1133">Transmembrane helix</keyword>
<keyword evidence="4" id="KW-0378">Hydrolase</keyword>
<dbReference type="EC" id="3.1.4.53" evidence="3"/>
<dbReference type="InterPro" id="IPR040844">
    <property type="entry name" value="PDE4_UCR"/>
</dbReference>
<evidence type="ECO:0000256" key="2">
    <source>
        <dbReference type="ARBA" id="ARBA00009517"/>
    </source>
</evidence>
<dbReference type="AlphaFoldDB" id="A0A3Q2QUV3"/>
<dbReference type="PANTHER" id="PTHR40141:SF2">
    <property type="entry name" value="3',5'-CYCLIC-AMP PHOSPHODIESTERASE"/>
    <property type="match status" value="1"/>
</dbReference>
<sequence>MAVPWPCSQIISNSQLKPPPLNRRVPLESPPHLTPPQSYKQTRLNRNPSSRASWFPSVCFIWHHFWFSFFFLYFTLCNGVKKKSRSEQSVGPGIISGLRASRFDVENGLSVGRSPLDSQTSPGSGLVLQGNFPHSQRRESFLYRSDSDFDLSPKTMSRNSSTASDLHGEDMIVTPFAQVLASLRTVRSNVAALTHLQDRVVNK</sequence>
<dbReference type="Ensembl" id="ENSFHET00000032952.1">
    <property type="protein sequence ID" value="ENSFHEP00000030872.1"/>
    <property type="gene ID" value="ENSFHEG00000016649.1"/>
</dbReference>
<dbReference type="UniPathway" id="UPA00762">
    <property type="reaction ID" value="UER00747"/>
</dbReference>
<evidence type="ECO:0000256" key="3">
    <source>
        <dbReference type="ARBA" id="ARBA00012276"/>
    </source>
</evidence>
<evidence type="ECO:0000256" key="6">
    <source>
        <dbReference type="ARBA" id="ARBA00033681"/>
    </source>
</evidence>
<comment type="similarity">
    <text evidence="2">Belongs to the cyclic nucleotide phosphodiesterase family. PDE4 subfamily.</text>
</comment>
<accession>A0A3Q2QUV3</accession>
<keyword evidence="5" id="KW-0114">cAMP</keyword>
<dbReference type="GO" id="GO:0004115">
    <property type="term" value="F:3',5'-cyclic-AMP phosphodiesterase activity"/>
    <property type="evidence" value="ECO:0007669"/>
    <property type="project" value="UniProtKB-EC"/>
</dbReference>
<evidence type="ECO:0000256" key="1">
    <source>
        <dbReference type="ARBA" id="ARBA00004703"/>
    </source>
</evidence>
<dbReference type="PANTHER" id="PTHR40141">
    <property type="entry name" value="3',5'-CYCLIC-AMP PHOSPHODIESTERASE-RELATED"/>
    <property type="match status" value="1"/>
</dbReference>
<feature type="region of interest" description="Disordered" evidence="7">
    <location>
        <begin position="15"/>
        <end position="44"/>
    </location>
</feature>
<comment type="pathway">
    <text evidence="1">Purine metabolism; 3',5'-cyclic AMP degradation; AMP from 3',5'-cyclic AMP: step 1/1.</text>
</comment>
<feature type="domain" description="Phosphodiesterase 4 upstream conserved regions (UCR)" evidence="9">
    <location>
        <begin position="173"/>
        <end position="199"/>
    </location>
</feature>
<evidence type="ECO:0000256" key="7">
    <source>
        <dbReference type="SAM" id="MobiDB-lite"/>
    </source>
</evidence>
<evidence type="ECO:0000259" key="9">
    <source>
        <dbReference type="Pfam" id="PF18100"/>
    </source>
</evidence>
<keyword evidence="8" id="KW-0472">Membrane</keyword>
<dbReference type="GO" id="GO:0006198">
    <property type="term" value="P:cAMP catabolic process"/>
    <property type="evidence" value="ECO:0007669"/>
    <property type="project" value="UniProtKB-UniPathway"/>
</dbReference>
<organism evidence="10 11">
    <name type="scientific">Fundulus heteroclitus</name>
    <name type="common">Killifish</name>
    <name type="synonym">Mummichog</name>
    <dbReference type="NCBI Taxonomy" id="8078"/>
    <lineage>
        <taxon>Eukaryota</taxon>
        <taxon>Metazoa</taxon>
        <taxon>Chordata</taxon>
        <taxon>Craniata</taxon>
        <taxon>Vertebrata</taxon>
        <taxon>Euteleostomi</taxon>
        <taxon>Actinopterygii</taxon>
        <taxon>Neopterygii</taxon>
        <taxon>Teleostei</taxon>
        <taxon>Neoteleostei</taxon>
        <taxon>Acanthomorphata</taxon>
        <taxon>Ovalentaria</taxon>
        <taxon>Atherinomorphae</taxon>
        <taxon>Cyprinodontiformes</taxon>
        <taxon>Fundulidae</taxon>
        <taxon>Fundulus</taxon>
    </lineage>
</organism>
<feature type="transmembrane region" description="Helical" evidence="8">
    <location>
        <begin position="54"/>
        <end position="76"/>
    </location>
</feature>
<proteinExistence type="inferred from homology"/>
<evidence type="ECO:0000256" key="5">
    <source>
        <dbReference type="ARBA" id="ARBA00023149"/>
    </source>
</evidence>
<reference evidence="10" key="1">
    <citation type="submission" date="2025-08" db="UniProtKB">
        <authorList>
            <consortium name="Ensembl"/>
        </authorList>
    </citation>
    <scope>IDENTIFICATION</scope>
</reference>
<evidence type="ECO:0000256" key="4">
    <source>
        <dbReference type="ARBA" id="ARBA00022801"/>
    </source>
</evidence>
<reference evidence="10" key="2">
    <citation type="submission" date="2025-09" db="UniProtKB">
        <authorList>
            <consortium name="Ensembl"/>
        </authorList>
    </citation>
    <scope>IDENTIFICATION</scope>
</reference>
<keyword evidence="11" id="KW-1185">Reference proteome</keyword>
<keyword evidence="8" id="KW-0812">Transmembrane</keyword>
<evidence type="ECO:0000256" key="8">
    <source>
        <dbReference type="SAM" id="Phobius"/>
    </source>
</evidence>
<protein>
    <recommendedName>
        <fullName evidence="3">3',5'-cyclic-AMP phosphodiesterase</fullName>
        <ecNumber evidence="3">3.1.4.53</ecNumber>
    </recommendedName>
</protein>